<dbReference type="AlphaFoldDB" id="A0A839INN2"/>
<feature type="transmembrane region" description="Helical" evidence="8">
    <location>
        <begin position="249"/>
        <end position="273"/>
    </location>
</feature>
<keyword evidence="2 8" id="KW-0813">Transport</keyword>
<protein>
    <submittedName>
        <fullName evidence="10">Nickel ABC transporter permease subunit NikC</fullName>
    </submittedName>
</protein>
<dbReference type="PANTHER" id="PTHR43386:SF1">
    <property type="entry name" value="D,D-DIPEPTIDE TRANSPORT SYSTEM PERMEASE PROTEIN DDPC-RELATED"/>
    <property type="match status" value="1"/>
</dbReference>
<dbReference type="InterPro" id="IPR053385">
    <property type="entry name" value="ABC_transport_permease"/>
</dbReference>
<sequence>MSTYLMNSDQGLVRKSFLATLSISGWIGLILLLFLGSCAIFAPWLAPYDPSEINLSARLMPMSSKHWLGTDHLGRDMLSRILHGASVSLGAVFVTLVLMLLAGVTLGGVAGFVGGRTDQAIMRVCDVFMTFPTVVFALFMVAILGTGLTNVIIAIAVTHWAWYARITRGLVISVRHSDYLRAARLSGVPPVQRFIRHILPSVMVQLLVLATLDIGHVMLHVSGLSFLGLGVQSPTPEWGVMINDARQFVWTHPMLLVWPGLCIFLSVMSFNLLGDTLRDKLDPNLGH</sequence>
<dbReference type="Gene3D" id="1.10.3720.10">
    <property type="entry name" value="MetI-like"/>
    <property type="match status" value="1"/>
</dbReference>
<feature type="transmembrane region" description="Helical" evidence="8">
    <location>
        <begin position="125"/>
        <end position="145"/>
    </location>
</feature>
<dbReference type="InterPro" id="IPR035906">
    <property type="entry name" value="MetI-like_sf"/>
</dbReference>
<dbReference type="Pfam" id="PF12911">
    <property type="entry name" value="OppC_N"/>
    <property type="match status" value="1"/>
</dbReference>
<dbReference type="InterPro" id="IPR050366">
    <property type="entry name" value="BP-dependent_transpt_permease"/>
</dbReference>
<dbReference type="GO" id="GO:0015099">
    <property type="term" value="F:nickel cation transmembrane transporter activity"/>
    <property type="evidence" value="ECO:0007669"/>
    <property type="project" value="InterPro"/>
</dbReference>
<accession>A0A839INN2</accession>
<evidence type="ECO:0000256" key="6">
    <source>
        <dbReference type="ARBA" id="ARBA00023136"/>
    </source>
</evidence>
<dbReference type="PROSITE" id="PS50928">
    <property type="entry name" value="ABC_TM1"/>
    <property type="match status" value="1"/>
</dbReference>
<dbReference type="InterPro" id="IPR025966">
    <property type="entry name" value="OppC_N"/>
</dbReference>
<keyword evidence="6 8" id="KW-0472">Membrane</keyword>
<dbReference type="EMBL" id="JACJFM010000005">
    <property type="protein sequence ID" value="MBB1486109.1"/>
    <property type="molecule type" value="Genomic_DNA"/>
</dbReference>
<dbReference type="NCBIfam" id="NF045474">
    <property type="entry name" value="Opp2C"/>
    <property type="match status" value="1"/>
</dbReference>
<dbReference type="InterPro" id="IPR000515">
    <property type="entry name" value="MetI-like"/>
</dbReference>
<dbReference type="SUPFAM" id="SSF161098">
    <property type="entry name" value="MetI-like"/>
    <property type="match status" value="1"/>
</dbReference>
<evidence type="ECO:0000313" key="10">
    <source>
        <dbReference type="EMBL" id="MBB1486109.1"/>
    </source>
</evidence>
<dbReference type="CDD" id="cd06261">
    <property type="entry name" value="TM_PBP2"/>
    <property type="match status" value="1"/>
</dbReference>
<evidence type="ECO:0000256" key="1">
    <source>
        <dbReference type="ARBA" id="ARBA00004651"/>
    </source>
</evidence>
<gene>
    <name evidence="10" type="primary">nikC</name>
    <name evidence="10" type="ORF">H4O21_05765</name>
</gene>
<dbReference type="GO" id="GO:0071916">
    <property type="term" value="F:dipeptide transmembrane transporter activity"/>
    <property type="evidence" value="ECO:0007669"/>
    <property type="project" value="TreeGrafter"/>
</dbReference>
<evidence type="ECO:0000256" key="3">
    <source>
        <dbReference type="ARBA" id="ARBA00022475"/>
    </source>
</evidence>
<feature type="transmembrane region" description="Helical" evidence="8">
    <location>
        <begin position="87"/>
        <end position="113"/>
    </location>
</feature>
<dbReference type="InterPro" id="IPR014157">
    <property type="entry name" value="Nickel_NikC"/>
</dbReference>
<reference evidence="10 11" key="1">
    <citation type="submission" date="2020-08" db="EMBL/GenBank/DDBJ databases">
        <title>Oceanospirillum sp. nov. isolated from marine sediment.</title>
        <authorList>
            <person name="Ji X."/>
        </authorList>
    </citation>
    <scope>NUCLEOTIDE SEQUENCE [LARGE SCALE GENOMIC DNA]</scope>
    <source>
        <strain evidence="10 11">D5</strain>
    </source>
</reference>
<dbReference type="PANTHER" id="PTHR43386">
    <property type="entry name" value="OLIGOPEPTIDE TRANSPORT SYSTEM PERMEASE PROTEIN APPC"/>
    <property type="match status" value="1"/>
</dbReference>
<dbReference type="GO" id="GO:0005886">
    <property type="term" value="C:plasma membrane"/>
    <property type="evidence" value="ECO:0007669"/>
    <property type="project" value="UniProtKB-SubCell"/>
</dbReference>
<comment type="subcellular location">
    <subcellularLocation>
        <location evidence="1 8">Cell membrane</location>
        <topology evidence="1 8">Multi-pass membrane protein</topology>
    </subcellularLocation>
</comment>
<dbReference type="NCBIfam" id="NF007738">
    <property type="entry name" value="PRK10417.1"/>
    <property type="match status" value="1"/>
</dbReference>
<keyword evidence="3" id="KW-1003">Cell membrane</keyword>
<proteinExistence type="inferred from homology"/>
<dbReference type="RefSeq" id="WP_182807891.1">
    <property type="nucleotide sequence ID" value="NZ_JACJFM010000005.1"/>
</dbReference>
<evidence type="ECO:0000256" key="8">
    <source>
        <dbReference type="RuleBase" id="RU363032"/>
    </source>
</evidence>
<comment type="caution">
    <text evidence="10">The sequence shown here is derived from an EMBL/GenBank/DDBJ whole genome shotgun (WGS) entry which is preliminary data.</text>
</comment>
<evidence type="ECO:0000256" key="7">
    <source>
        <dbReference type="ARBA" id="ARBA00024202"/>
    </source>
</evidence>
<evidence type="ECO:0000313" key="11">
    <source>
        <dbReference type="Proteomes" id="UP000565262"/>
    </source>
</evidence>
<evidence type="ECO:0000259" key="9">
    <source>
        <dbReference type="PROSITE" id="PS50928"/>
    </source>
</evidence>
<keyword evidence="5 8" id="KW-1133">Transmembrane helix</keyword>
<name>A0A839INN2_9GAMM</name>
<evidence type="ECO:0000256" key="5">
    <source>
        <dbReference type="ARBA" id="ARBA00022989"/>
    </source>
</evidence>
<keyword evidence="4 8" id="KW-0812">Transmembrane</keyword>
<comment type="similarity">
    <text evidence="7">Belongs to the binding-protein-dependent transport system permease family. OppBC subfamily.</text>
</comment>
<feature type="transmembrane region" description="Helical" evidence="8">
    <location>
        <begin position="21"/>
        <end position="46"/>
    </location>
</feature>
<evidence type="ECO:0000256" key="2">
    <source>
        <dbReference type="ARBA" id="ARBA00022448"/>
    </source>
</evidence>
<feature type="domain" description="ABC transmembrane type-1" evidence="9">
    <location>
        <begin position="85"/>
        <end position="274"/>
    </location>
</feature>
<keyword evidence="11" id="KW-1185">Reference proteome</keyword>
<dbReference type="Proteomes" id="UP000565262">
    <property type="component" value="Unassembled WGS sequence"/>
</dbReference>
<feature type="transmembrane region" description="Helical" evidence="8">
    <location>
        <begin position="202"/>
        <end position="229"/>
    </location>
</feature>
<dbReference type="Pfam" id="PF00528">
    <property type="entry name" value="BPD_transp_1"/>
    <property type="match status" value="1"/>
</dbReference>
<dbReference type="NCBIfam" id="TIGR02790">
    <property type="entry name" value="nickel_nikC"/>
    <property type="match status" value="1"/>
</dbReference>
<evidence type="ECO:0000256" key="4">
    <source>
        <dbReference type="ARBA" id="ARBA00022692"/>
    </source>
</evidence>
<organism evidence="10 11">
    <name type="scientific">Oceanospirillum sediminis</name>
    <dbReference type="NCBI Taxonomy" id="2760088"/>
    <lineage>
        <taxon>Bacteria</taxon>
        <taxon>Pseudomonadati</taxon>
        <taxon>Pseudomonadota</taxon>
        <taxon>Gammaproteobacteria</taxon>
        <taxon>Oceanospirillales</taxon>
        <taxon>Oceanospirillaceae</taxon>
        <taxon>Oceanospirillum</taxon>
    </lineage>
</organism>